<evidence type="ECO:0000259" key="7">
    <source>
        <dbReference type="Pfam" id="PF01979"/>
    </source>
</evidence>
<sequence length="559" mass="63320">MKMIMDLKLENANLINIFTSKIYKTNIFIKNGIIWGFDGNYTAKKTINCDNKFVSPSFIEGHIHLESSHVTPQQLYSHFLKNGVTTVVCDPHEIANVAGVEGIKFLINRTRKLPIDFYFQAPSCVPASSLETVHEDLGIDKLKKLKEFPEIIGLGEIMDYPSVINKNKKILSKIELFSGMLIDGHAPGLSGKKLDSYIRHGIYSDHECVGIDEAKEKMQKGMHIMIREGSSAKNMDLIKLINNKNDDRFMLVTDDISPKDLYNGNFILDKMKNSVEKYDIDPILLLKGMTYNPANFFRFKKKGGVAPGYIADLAIFDDIKTFKLNTVIKNGKILYENGKIAFQETNTQKTYIKKNNFKIKKFNPDDFKIKDKNKKIRIIKLIENNIITDEEKIKLESKNGYLKTSVDNDIIKLSVIERYTGNSNYSTGYIKGTNLKKGALASSYNHDSHNIVVVGTNDKDMAFAVNKLKSMGGGIIFVFNQNVIEKIPLPIYGIMSNELLKKIANRYENLEKKLKQNGVKLKNPLSTLSFLALSVIPKLKINDRGLIDVDNFQVVDLYV</sequence>
<dbReference type="HAMAP" id="MF_01518">
    <property type="entry name" value="Adenine_deamin"/>
    <property type="match status" value="1"/>
</dbReference>
<comment type="cofactor">
    <cofactor evidence="6">
        <name>Mn(2+)</name>
        <dbReference type="ChEBI" id="CHEBI:29035"/>
    </cofactor>
</comment>
<name>A0A5D0MJ88_9BACT</name>
<dbReference type="EMBL" id="VSIX01000033">
    <property type="protein sequence ID" value="TYB31500.1"/>
    <property type="molecule type" value="Genomic_DNA"/>
</dbReference>
<dbReference type="Pfam" id="PF01979">
    <property type="entry name" value="Amidohydro_1"/>
    <property type="match status" value="1"/>
</dbReference>
<evidence type="ECO:0000256" key="6">
    <source>
        <dbReference type="HAMAP-Rule" id="MF_01518"/>
    </source>
</evidence>
<evidence type="ECO:0000256" key="5">
    <source>
        <dbReference type="ARBA" id="ARBA00047720"/>
    </source>
</evidence>
<dbReference type="InterPro" id="IPR006679">
    <property type="entry name" value="Adenine_deam"/>
</dbReference>
<evidence type="ECO:0000256" key="1">
    <source>
        <dbReference type="ARBA" id="ARBA00006773"/>
    </source>
</evidence>
<dbReference type="Gene3D" id="2.30.40.10">
    <property type="entry name" value="Urease, subunit C, domain 1"/>
    <property type="match status" value="1"/>
</dbReference>
<dbReference type="InterPro" id="IPR032466">
    <property type="entry name" value="Metal_Hydrolase"/>
</dbReference>
<dbReference type="SUPFAM" id="SSF51338">
    <property type="entry name" value="Composite domain of metallo-dependent hydrolases"/>
    <property type="match status" value="1"/>
</dbReference>
<dbReference type="InterPro" id="IPR006680">
    <property type="entry name" value="Amidohydro-rel"/>
</dbReference>
<feature type="domain" description="Amidohydrolase-related" evidence="7">
    <location>
        <begin position="53"/>
        <end position="334"/>
    </location>
</feature>
<keyword evidence="4 6" id="KW-0464">Manganese</keyword>
<dbReference type="EC" id="3.5.4.2" evidence="2 6"/>
<protein>
    <recommendedName>
        <fullName evidence="2 6">Adenine deaminase</fullName>
        <shortName evidence="6">Adenase</shortName>
        <shortName evidence="6">Adenine aminase</shortName>
        <ecNumber evidence="2 6">3.5.4.2</ecNumber>
    </recommendedName>
</protein>
<dbReference type="NCBIfam" id="TIGR01178">
    <property type="entry name" value="ade"/>
    <property type="match status" value="1"/>
</dbReference>
<dbReference type="CDD" id="cd01295">
    <property type="entry name" value="AdeC"/>
    <property type="match status" value="1"/>
</dbReference>
<comment type="catalytic activity">
    <reaction evidence="5 6">
        <text>adenine + H2O + H(+) = hypoxanthine + NH4(+)</text>
        <dbReference type="Rhea" id="RHEA:23688"/>
        <dbReference type="ChEBI" id="CHEBI:15377"/>
        <dbReference type="ChEBI" id="CHEBI:15378"/>
        <dbReference type="ChEBI" id="CHEBI:16708"/>
        <dbReference type="ChEBI" id="CHEBI:17368"/>
        <dbReference type="ChEBI" id="CHEBI:28938"/>
        <dbReference type="EC" id="3.5.4.2"/>
    </reaction>
</comment>
<dbReference type="GO" id="GO:0000034">
    <property type="term" value="F:adenine deaminase activity"/>
    <property type="evidence" value="ECO:0007669"/>
    <property type="project" value="UniProtKB-UniRule"/>
</dbReference>
<gene>
    <name evidence="6 9" type="primary">ade</name>
    <name evidence="9" type="ORF">FXF47_04060</name>
</gene>
<comment type="caution">
    <text evidence="9">The sequence shown here is derived from an EMBL/GenBank/DDBJ whole genome shotgun (WGS) entry which is preliminary data.</text>
</comment>
<feature type="domain" description="Adenine deaminase C-terminal" evidence="8">
    <location>
        <begin position="386"/>
        <end position="553"/>
    </location>
</feature>
<evidence type="ECO:0000313" key="10">
    <source>
        <dbReference type="Proteomes" id="UP000324143"/>
    </source>
</evidence>
<dbReference type="AlphaFoldDB" id="A0A5D0MJ88"/>
<proteinExistence type="inferred from homology"/>
<evidence type="ECO:0000256" key="3">
    <source>
        <dbReference type="ARBA" id="ARBA00022801"/>
    </source>
</evidence>
<reference evidence="9" key="1">
    <citation type="submission" date="2019-08" db="EMBL/GenBank/DDBJ databases">
        <title>Genomic characterization of a novel candidate phylum (ARYD3) from a high temperature, high salinity tertiary oil reservoir in north central Oklahoma, USA.</title>
        <authorList>
            <person name="Youssef N.H."/>
            <person name="Yadav A."/>
            <person name="Elshahed M.S."/>
        </authorList>
    </citation>
    <scope>NUCLEOTIDE SEQUENCE [LARGE SCALE GENOMIC DNA]</scope>
    <source>
        <strain evidence="9">ARYD3</strain>
    </source>
</reference>
<dbReference type="InterPro" id="IPR011059">
    <property type="entry name" value="Metal-dep_hydrolase_composite"/>
</dbReference>
<dbReference type="GO" id="GO:0006146">
    <property type="term" value="P:adenine catabolic process"/>
    <property type="evidence" value="ECO:0007669"/>
    <property type="project" value="InterPro"/>
</dbReference>
<dbReference type="Gene3D" id="3.20.20.140">
    <property type="entry name" value="Metal-dependent hydrolases"/>
    <property type="match status" value="1"/>
</dbReference>
<evidence type="ECO:0000313" key="9">
    <source>
        <dbReference type="EMBL" id="TYB31500.1"/>
    </source>
</evidence>
<evidence type="ECO:0000256" key="2">
    <source>
        <dbReference type="ARBA" id="ARBA00012782"/>
    </source>
</evidence>
<evidence type="ECO:0000259" key="8">
    <source>
        <dbReference type="Pfam" id="PF13382"/>
    </source>
</evidence>
<dbReference type="PANTHER" id="PTHR11113:SF2">
    <property type="entry name" value="ADENINE DEAMINASE"/>
    <property type="match status" value="1"/>
</dbReference>
<evidence type="ECO:0000256" key="4">
    <source>
        <dbReference type="ARBA" id="ARBA00023211"/>
    </source>
</evidence>
<dbReference type="Pfam" id="PF13382">
    <property type="entry name" value="Adenine_deam_C"/>
    <property type="match status" value="1"/>
</dbReference>
<dbReference type="SUPFAM" id="SSF51556">
    <property type="entry name" value="Metallo-dependent hydrolases"/>
    <property type="match status" value="1"/>
</dbReference>
<dbReference type="Proteomes" id="UP000324143">
    <property type="component" value="Unassembled WGS sequence"/>
</dbReference>
<keyword evidence="3 6" id="KW-0378">Hydrolase</keyword>
<organism evidence="9 10">
    <name type="scientific">Candidatus Mcinerneyibacterium aminivorans</name>
    <dbReference type="NCBI Taxonomy" id="2703815"/>
    <lineage>
        <taxon>Bacteria</taxon>
        <taxon>Candidatus Macinerneyibacteriota</taxon>
        <taxon>Candidatus Mcinerneyibacteria</taxon>
        <taxon>Candidatus Mcinerneyibacteriales</taxon>
        <taxon>Candidatus Mcinerneyibacteriaceae</taxon>
        <taxon>Candidatus Mcinerneyibacterium</taxon>
    </lineage>
</organism>
<dbReference type="PANTHER" id="PTHR11113">
    <property type="entry name" value="N-ACETYLGLUCOSAMINE-6-PHOSPHATE DEACETYLASE"/>
    <property type="match status" value="1"/>
</dbReference>
<dbReference type="InterPro" id="IPR026912">
    <property type="entry name" value="Adenine_deam_C"/>
</dbReference>
<accession>A0A5D0MJ88</accession>
<keyword evidence="10" id="KW-1185">Reference proteome</keyword>
<comment type="similarity">
    <text evidence="1 6">Belongs to the metallo-dependent hydrolases superfamily. Adenine deaminase family.</text>
</comment>